<feature type="domain" description="Fatty acid hydroxylase" evidence="8">
    <location>
        <begin position="97"/>
        <end position="240"/>
    </location>
</feature>
<feature type="transmembrane region" description="Helical" evidence="7">
    <location>
        <begin position="47"/>
        <end position="73"/>
    </location>
</feature>
<dbReference type="Proteomes" id="UP000237423">
    <property type="component" value="Unassembled WGS sequence"/>
</dbReference>
<keyword evidence="2 7" id="KW-0812">Transmembrane</keyword>
<dbReference type="GO" id="GO:0005506">
    <property type="term" value="F:iron ion binding"/>
    <property type="evidence" value="ECO:0007669"/>
    <property type="project" value="InterPro"/>
</dbReference>
<evidence type="ECO:0000256" key="1">
    <source>
        <dbReference type="ARBA" id="ARBA00004127"/>
    </source>
</evidence>
<reference evidence="9 10" key="1">
    <citation type="submission" date="2017-11" db="EMBL/GenBank/DDBJ databases">
        <title>Draft Genome Sequence of Methylobacter psychrotolerans Sph1T, an Obligate Methanotroph from Low-Temperature Environments.</title>
        <authorList>
            <person name="Oshkin I.Y."/>
            <person name="Miroshnikov K."/>
            <person name="Belova S.E."/>
            <person name="Korzhenkov A."/>
            <person name="Toshchakov S.V."/>
            <person name="Dedysh S.N."/>
        </authorList>
    </citation>
    <scope>NUCLEOTIDE SEQUENCE [LARGE SCALE GENOMIC DNA]</scope>
    <source>
        <strain evidence="9 10">Sph1</strain>
    </source>
</reference>
<dbReference type="GO" id="GO:0016020">
    <property type="term" value="C:membrane"/>
    <property type="evidence" value="ECO:0007669"/>
    <property type="project" value="GOC"/>
</dbReference>
<comment type="caution">
    <text evidence="9">The sequence shown here is derived from an EMBL/GenBank/DDBJ whole genome shotgun (WGS) entry which is preliminary data.</text>
</comment>
<comment type="subcellular location">
    <subcellularLocation>
        <location evidence="1">Endomembrane system</location>
        <topology evidence="1">Multi-pass membrane protein</topology>
    </subcellularLocation>
</comment>
<dbReference type="PANTHER" id="PTHR21624">
    <property type="entry name" value="STEROL DESATURASE-RELATED PROTEIN"/>
    <property type="match status" value="1"/>
</dbReference>
<keyword evidence="5" id="KW-0443">Lipid metabolism</keyword>
<dbReference type="GO" id="GO:0006643">
    <property type="term" value="P:membrane lipid metabolic process"/>
    <property type="evidence" value="ECO:0007669"/>
    <property type="project" value="TreeGrafter"/>
</dbReference>
<dbReference type="Pfam" id="PF04116">
    <property type="entry name" value="FA_hydroxylase"/>
    <property type="match status" value="1"/>
</dbReference>
<evidence type="ECO:0000256" key="6">
    <source>
        <dbReference type="ARBA" id="ARBA00023136"/>
    </source>
</evidence>
<evidence type="ECO:0000313" key="9">
    <source>
        <dbReference type="EMBL" id="POZ53330.1"/>
    </source>
</evidence>
<dbReference type="PANTHER" id="PTHR21624:SF1">
    <property type="entry name" value="ALKYLGLYCEROL MONOOXYGENASE"/>
    <property type="match status" value="1"/>
</dbReference>
<evidence type="ECO:0000259" key="8">
    <source>
        <dbReference type="Pfam" id="PF04116"/>
    </source>
</evidence>
<evidence type="ECO:0000313" key="10">
    <source>
        <dbReference type="Proteomes" id="UP000237423"/>
    </source>
</evidence>
<dbReference type="GO" id="GO:0008610">
    <property type="term" value="P:lipid biosynthetic process"/>
    <property type="evidence" value="ECO:0007669"/>
    <property type="project" value="InterPro"/>
</dbReference>
<proteinExistence type="predicted"/>
<evidence type="ECO:0000256" key="2">
    <source>
        <dbReference type="ARBA" id="ARBA00022692"/>
    </source>
</evidence>
<organism evidence="9 10">
    <name type="scientific">Methylovulum psychrotolerans</name>
    <dbReference type="NCBI Taxonomy" id="1704499"/>
    <lineage>
        <taxon>Bacteria</taxon>
        <taxon>Pseudomonadati</taxon>
        <taxon>Pseudomonadota</taxon>
        <taxon>Gammaproteobacteria</taxon>
        <taxon>Methylococcales</taxon>
        <taxon>Methylococcaceae</taxon>
        <taxon>Methylovulum</taxon>
    </lineage>
</organism>
<evidence type="ECO:0000256" key="7">
    <source>
        <dbReference type="SAM" id="Phobius"/>
    </source>
</evidence>
<dbReference type="GO" id="GO:0050479">
    <property type="term" value="F:glyceryl-ether monooxygenase activity"/>
    <property type="evidence" value="ECO:0007669"/>
    <property type="project" value="TreeGrafter"/>
</dbReference>
<keyword evidence="3 7" id="KW-1133">Transmembrane helix</keyword>
<dbReference type="EMBL" id="PGFZ01000001">
    <property type="protein sequence ID" value="POZ53330.1"/>
    <property type="molecule type" value="Genomic_DNA"/>
</dbReference>
<dbReference type="AlphaFoldDB" id="A0A2S5CR78"/>
<feature type="transmembrane region" description="Helical" evidence="7">
    <location>
        <begin position="17"/>
        <end position="35"/>
    </location>
</feature>
<evidence type="ECO:0000256" key="3">
    <source>
        <dbReference type="ARBA" id="ARBA00022989"/>
    </source>
</evidence>
<accession>A0A2S5CR78</accession>
<name>A0A2S5CR78_9GAMM</name>
<keyword evidence="4" id="KW-0560">Oxidoreductase</keyword>
<protein>
    <submittedName>
        <fullName evidence="9">Sterol desaturase family protein</fullName>
    </submittedName>
</protein>
<dbReference type="RefSeq" id="WP_249027953.1">
    <property type="nucleotide sequence ID" value="NZ_PGFZ01000001.1"/>
</dbReference>
<keyword evidence="6 7" id="KW-0472">Membrane</keyword>
<evidence type="ECO:0000256" key="5">
    <source>
        <dbReference type="ARBA" id="ARBA00023098"/>
    </source>
</evidence>
<dbReference type="InterPro" id="IPR006694">
    <property type="entry name" value="Fatty_acid_hydroxylase"/>
</dbReference>
<sequence length="282" mass="33209">MDFLQNAPSFVIDVFRLSLWLLIIMVIFAPLEVLWPLHRQAFFRKAWLTDLSYFFLSGLLPKFFLVLPMAFITLWLRDLMPVELHRYVSELPLWARFAAAMVVGEFGTYWGHRWMHEIPFLWRFHAIHHSAEQIDWLVNTRAHPIDLALPRLCGFVPMFLLGLAQPPAADQVDLLPLLVTLVGTVWGFFIHANLRWRFGCLEWFISTPAFHHWHHTKDNLHVINKNYAAMLPWMDKLFGTYYLPKDAWPKRYGIDTPMTPSLLKQMLQPFYRQIKPSGQPKG</sequence>
<evidence type="ECO:0000256" key="4">
    <source>
        <dbReference type="ARBA" id="ARBA00023002"/>
    </source>
</evidence>
<gene>
    <name evidence="9" type="ORF">AADEFJLK_00350</name>
</gene>
<dbReference type="InterPro" id="IPR051689">
    <property type="entry name" value="Sterol_desaturase/TMEM195"/>
</dbReference>
<dbReference type="GO" id="GO:0012505">
    <property type="term" value="C:endomembrane system"/>
    <property type="evidence" value="ECO:0007669"/>
    <property type="project" value="UniProtKB-SubCell"/>
</dbReference>